<accession>A0A261XUQ1</accession>
<name>A0A261XUQ1_9FUNG</name>
<feature type="coiled-coil region" evidence="1">
    <location>
        <begin position="4"/>
        <end position="65"/>
    </location>
</feature>
<dbReference type="AlphaFoldDB" id="A0A261XUQ1"/>
<proteinExistence type="predicted"/>
<dbReference type="OrthoDB" id="2405052at2759"/>
<gene>
    <name evidence="2" type="ORF">BZG36_04955</name>
</gene>
<evidence type="ECO:0000256" key="1">
    <source>
        <dbReference type="SAM" id="Coils"/>
    </source>
</evidence>
<sequence>MESQDELTATVQGLKAQIRELQQLVQFNDEGEAPASHATTDGTQVKALREQIAQLQRDNAKLQYRILHLLRALDARDRSSHS</sequence>
<keyword evidence="3" id="KW-1185">Reference proteome</keyword>
<evidence type="ECO:0000313" key="3">
    <source>
        <dbReference type="Proteomes" id="UP000242875"/>
    </source>
</evidence>
<dbReference type="EMBL" id="MVBO01000192">
    <property type="protein sequence ID" value="OZJ02079.1"/>
    <property type="molecule type" value="Genomic_DNA"/>
</dbReference>
<keyword evidence="1" id="KW-0175">Coiled coil</keyword>
<comment type="caution">
    <text evidence="2">The sequence shown here is derived from an EMBL/GenBank/DDBJ whole genome shotgun (WGS) entry which is preliminary data.</text>
</comment>
<reference evidence="2 3" key="1">
    <citation type="journal article" date="2017" name="Mycologia">
        <title>Bifiguratus adelaidae, gen. et sp. nov., a new member of Mucoromycotina in endophytic and soil-dwelling habitats.</title>
        <authorList>
            <person name="Torres-Cruz T.J."/>
            <person name="Billingsley Tobias T.L."/>
            <person name="Almatruk M."/>
            <person name="Hesse C."/>
            <person name="Kuske C.R."/>
            <person name="Desiro A."/>
            <person name="Benucci G.M."/>
            <person name="Bonito G."/>
            <person name="Stajich J.E."/>
            <person name="Dunlap C."/>
            <person name="Arnold A.E."/>
            <person name="Porras-Alfaro A."/>
        </authorList>
    </citation>
    <scope>NUCLEOTIDE SEQUENCE [LARGE SCALE GENOMIC DNA]</scope>
    <source>
        <strain evidence="2 3">AZ0501</strain>
    </source>
</reference>
<evidence type="ECO:0000313" key="2">
    <source>
        <dbReference type="EMBL" id="OZJ02079.1"/>
    </source>
</evidence>
<protein>
    <submittedName>
        <fullName evidence="2">Uncharacterized protein</fullName>
    </submittedName>
</protein>
<organism evidence="2 3">
    <name type="scientific">Bifiguratus adelaidae</name>
    <dbReference type="NCBI Taxonomy" id="1938954"/>
    <lineage>
        <taxon>Eukaryota</taxon>
        <taxon>Fungi</taxon>
        <taxon>Fungi incertae sedis</taxon>
        <taxon>Mucoromycota</taxon>
        <taxon>Mucoromycotina</taxon>
        <taxon>Endogonomycetes</taxon>
        <taxon>Endogonales</taxon>
        <taxon>Endogonales incertae sedis</taxon>
        <taxon>Bifiguratus</taxon>
    </lineage>
</organism>
<dbReference type="Proteomes" id="UP000242875">
    <property type="component" value="Unassembled WGS sequence"/>
</dbReference>